<comment type="cofactor">
    <cofactor evidence="8">
        <name>Co(2+)</name>
        <dbReference type="ChEBI" id="CHEBI:48828"/>
    </cofactor>
    <cofactor evidence="8">
        <name>Zn(2+)</name>
        <dbReference type="ChEBI" id="CHEBI:29105"/>
    </cofactor>
    <cofactor evidence="8">
        <name>Mn(2+)</name>
        <dbReference type="ChEBI" id="CHEBI:29035"/>
    </cofactor>
    <cofactor evidence="8">
        <name>Fe(2+)</name>
        <dbReference type="ChEBI" id="CHEBI:29033"/>
    </cofactor>
    <text evidence="8">Binds 2 divalent metal cations per subunit. Has a high-affinity and a low affinity metal-binding site. The true nature of the physiological cofactor is under debate. The enzyme is active with cobalt, zinc, manganese or divalent iron ions. Most likely, methionine aminopeptidases function as mononuclear Fe(2+)-metalloproteases under physiological conditions, and the catalytically relevant metal-binding site has been assigned to the histidine-containing high-affinity site.</text>
</comment>
<feature type="region of interest" description="Disordered" evidence="10">
    <location>
        <begin position="502"/>
        <end position="638"/>
    </location>
</feature>
<dbReference type="Pfam" id="PF00557">
    <property type="entry name" value="Peptidase_M24"/>
    <property type="match status" value="1"/>
</dbReference>
<dbReference type="PANTHER" id="PTHR45777:SF2">
    <property type="entry name" value="METHIONINE AMINOPEPTIDASE 2"/>
    <property type="match status" value="1"/>
</dbReference>
<dbReference type="InterPro" id="IPR002468">
    <property type="entry name" value="Pept_M24A_MAP2"/>
</dbReference>
<comment type="cofactor">
    <cofactor evidence="2">
        <name>Mn(2+)</name>
        <dbReference type="ChEBI" id="CHEBI:29035"/>
    </cofactor>
</comment>
<evidence type="ECO:0000256" key="2">
    <source>
        <dbReference type="ARBA" id="ARBA00001936"/>
    </source>
</evidence>
<dbReference type="PANTHER" id="PTHR45777">
    <property type="entry name" value="METHIONINE AMINOPEPTIDASE 2"/>
    <property type="match status" value="1"/>
</dbReference>
<dbReference type="GO" id="GO:0004239">
    <property type="term" value="F:initiator methionyl aminopeptidase activity"/>
    <property type="evidence" value="ECO:0007669"/>
    <property type="project" value="UniProtKB-UniRule"/>
</dbReference>
<protein>
    <recommendedName>
        <fullName evidence="8">Methionine aminopeptidase 2</fullName>
        <shortName evidence="8">MAP 2</shortName>
        <shortName evidence="8">MetAP 2</shortName>
        <ecNumber evidence="8">3.4.11.18</ecNumber>
    </recommendedName>
    <alternativeName>
        <fullName evidence="8">Peptidase M</fullName>
    </alternativeName>
</protein>
<dbReference type="InterPro" id="IPR050247">
    <property type="entry name" value="Met_Aminopeptidase_Type2"/>
</dbReference>
<dbReference type="InterPro" id="IPR036388">
    <property type="entry name" value="WH-like_DNA-bd_sf"/>
</dbReference>
<feature type="binding site" evidence="8">
    <location>
        <position position="866"/>
    </location>
    <ligand>
        <name>a divalent metal cation</name>
        <dbReference type="ChEBI" id="CHEBI:60240"/>
        <label>2</label>
        <note>catalytic</note>
    </ligand>
</feature>
<dbReference type="SUPFAM" id="SSF46785">
    <property type="entry name" value="Winged helix' DNA-binding domain"/>
    <property type="match status" value="2"/>
</dbReference>
<dbReference type="InterPro" id="IPR036390">
    <property type="entry name" value="WH_DNA-bd_sf"/>
</dbReference>
<dbReference type="Proteomes" id="UP000789595">
    <property type="component" value="Unassembled WGS sequence"/>
</dbReference>
<evidence type="ECO:0000259" key="11">
    <source>
        <dbReference type="PROSITE" id="PS50250"/>
    </source>
</evidence>
<dbReference type="CDD" id="cd01088">
    <property type="entry name" value="MetAP2"/>
    <property type="match status" value="1"/>
</dbReference>
<comment type="subcellular location">
    <subcellularLocation>
        <location evidence="8">Cytoplasm</location>
    </subcellularLocation>
</comment>
<accession>A0A8J2WSH3</accession>
<dbReference type="GO" id="GO:0005737">
    <property type="term" value="C:cytoplasm"/>
    <property type="evidence" value="ECO:0007669"/>
    <property type="project" value="UniProtKB-SubCell"/>
</dbReference>
<feature type="binding site" evidence="8">
    <location>
        <position position="766"/>
    </location>
    <ligand>
        <name>substrate</name>
    </ligand>
</feature>
<feature type="binding site" evidence="8">
    <location>
        <position position="786"/>
    </location>
    <ligand>
        <name>a divalent metal cation</name>
        <dbReference type="ChEBI" id="CHEBI:60240"/>
        <label>1</label>
    </ligand>
</feature>
<dbReference type="OrthoDB" id="7848262at2759"/>
<evidence type="ECO:0000313" key="12">
    <source>
        <dbReference type="EMBL" id="CAH0366607.1"/>
    </source>
</evidence>
<dbReference type="GO" id="GO:0070006">
    <property type="term" value="F:metalloaminopeptidase activity"/>
    <property type="evidence" value="ECO:0007669"/>
    <property type="project" value="UniProtKB-UniRule"/>
</dbReference>
<feature type="binding site" evidence="8">
    <location>
        <position position="797"/>
    </location>
    <ligand>
        <name>a divalent metal cation</name>
        <dbReference type="ChEBI" id="CHEBI:60240"/>
        <label>1</label>
    </ligand>
</feature>
<feature type="compositionally biased region" description="Basic residues" evidence="10">
    <location>
        <begin position="614"/>
        <end position="627"/>
    </location>
</feature>
<reference evidence="12" key="1">
    <citation type="submission" date="2021-11" db="EMBL/GenBank/DDBJ databases">
        <authorList>
            <consortium name="Genoscope - CEA"/>
            <person name="William W."/>
        </authorList>
    </citation>
    <scope>NUCLEOTIDE SEQUENCE</scope>
</reference>
<dbReference type="InterPro" id="IPR036005">
    <property type="entry name" value="Creatinase/aminopeptidase-like"/>
</dbReference>
<dbReference type="GO" id="GO:0006508">
    <property type="term" value="P:proteolysis"/>
    <property type="evidence" value="ECO:0007669"/>
    <property type="project" value="UniProtKB-KW"/>
</dbReference>
<dbReference type="InterPro" id="IPR000717">
    <property type="entry name" value="PCI_dom"/>
</dbReference>
<sequence length="1026" mass="110162">METPPEAVEMAVEPTGPPAPAPAPEVVRTSFVIPDLAAFANGLQALSRPQRVKRLLFVADRSINVDQAKRAAELALFEATPGGDASSIRAAAQKVQDLGGNGDSTQADAADTQSRDKLRKAEADLARARTARDKSATKTAYANVAACHVERGDLAPAVKAFSRARDHCQAGSSDQVEACVMVAVTAAAHGAWSNVASYCAKAEHALDAPGVARNNNTIHRRRLKTCKLASHLDGKRYAEAAREAVAVASGLVDEDDEATPGFDFVPSQDVAAQAALLAVSSFDRSQLKSLCVDDAAYKTTLAQRGSVAAKDVVEVCYAGDYAKALSFIAALGDELALDPVLAPHASALKEKAVDRLIAQYCKPYKTVDLARMASAFSLEQDALEDRVARLVGSGQLGDLRVDLVDHALRSSTSSKRDAALRDVLERGNSYLSEVRGLLLRTSCVEHDLVARGRATGPADRGGLRGLDRWAGGAPLAAASRRARGGDARQRMMLDDYGEVDAAATTPRGFSDGIIAADDDDDDDDEVLDAPYNSAQLAQMAEDEATRDEAEEEALDAAAPAEGGEPTAAKKKKKKKKKKKPAATEEGAADANDDAAEDDADDAAEANDDGEPTAAKKKKKKRSKKKKPTGTGSKEPLSRLLGGFTDSYVRYGQTEPPTIPVSKLFKADAFPVGEIQDYEGGNAKRVTDAEKRSADRMQEGLWNKVRHASEVHRQVRRYAQSFIKPGLSLTEMCEKIEQKNRDLVEESGLQAGIGFPTGCSINHIAAHFTPNTGDTTIIQQGDVMSVDFGTQIEGRIIDCAWTVAFDPKYDKLLEAVKEATNTGIKTAGIDVRLCDVGEAVEEVMESYEVELDGKVFPVKCVRNLNGHSMGPYQIHAGKSVPIVKGGDATRMEEGEFYAIETFGSTGRGHVVEDLECSHYMKNFHAPHVPLRMPRAKKLLSHINKTFGTLAFCRRWLERPDGGSAAVHGAQGAAQEKYLGALKNLCDVGIVQPYPPLCDIKGSYVAQYEHTVLMRPTCKEVVSRGDDF</sequence>
<dbReference type="NCBIfam" id="TIGR00501">
    <property type="entry name" value="met_pdase_II"/>
    <property type="match status" value="1"/>
</dbReference>
<dbReference type="Pfam" id="PF01399">
    <property type="entry name" value="PCI"/>
    <property type="match status" value="1"/>
</dbReference>
<dbReference type="GO" id="GO:0046872">
    <property type="term" value="F:metal ion binding"/>
    <property type="evidence" value="ECO:0007669"/>
    <property type="project" value="UniProtKB-UniRule"/>
</dbReference>
<evidence type="ECO:0000256" key="4">
    <source>
        <dbReference type="ARBA" id="ARBA00022438"/>
    </source>
</evidence>
<comment type="function">
    <text evidence="8 9">Cotranslationally removes the N-terminal methionine from nascent proteins. The N-terminal methionine is often cleaved when the second residue in the primary sequence is small and uncharged (Met-Ala-, Cys, Gly, Pro, Ser, Thr, or Val).</text>
</comment>
<evidence type="ECO:0000256" key="6">
    <source>
        <dbReference type="ARBA" id="ARBA00022723"/>
    </source>
</evidence>
<feature type="binding site" evidence="8">
    <location>
        <position position="899"/>
    </location>
    <ligand>
        <name>a divalent metal cation</name>
        <dbReference type="ChEBI" id="CHEBI:60240"/>
        <label>2</label>
        <note>catalytic</note>
    </ligand>
</feature>
<feature type="compositionally biased region" description="Low complexity" evidence="10">
    <location>
        <begin position="555"/>
        <end position="566"/>
    </location>
</feature>
<feature type="compositionally biased region" description="Basic residues" evidence="10">
    <location>
        <begin position="568"/>
        <end position="580"/>
    </location>
</feature>
<dbReference type="Gene3D" id="3.90.230.10">
    <property type="entry name" value="Creatinase/methionine aminopeptidase superfamily"/>
    <property type="match status" value="1"/>
</dbReference>
<feature type="region of interest" description="Disordered" evidence="10">
    <location>
        <begin position="96"/>
        <end position="116"/>
    </location>
</feature>
<dbReference type="AlphaFoldDB" id="A0A8J2WSH3"/>
<dbReference type="EC" id="3.4.11.18" evidence="8"/>
<dbReference type="SUPFAM" id="SSF55920">
    <property type="entry name" value="Creatinase/aminopeptidase"/>
    <property type="match status" value="1"/>
</dbReference>
<evidence type="ECO:0000256" key="10">
    <source>
        <dbReference type="SAM" id="MobiDB-lite"/>
    </source>
</evidence>
<keyword evidence="6 8" id="KW-0479">Metal-binding</keyword>
<feature type="compositionally biased region" description="Acidic residues" evidence="10">
    <location>
        <begin position="586"/>
        <end position="610"/>
    </location>
</feature>
<feature type="compositionally biased region" description="Acidic residues" evidence="10">
    <location>
        <begin position="516"/>
        <end position="527"/>
    </location>
</feature>
<feature type="region of interest" description="Disordered" evidence="10">
    <location>
        <begin position="1"/>
        <end position="23"/>
    </location>
</feature>
<dbReference type="PRINTS" id="PR00599">
    <property type="entry name" value="MAPEPTIDASE"/>
</dbReference>
<feature type="compositionally biased region" description="Acidic residues" evidence="10">
    <location>
        <begin position="540"/>
        <end position="554"/>
    </location>
</feature>
<feature type="binding site" evidence="8">
    <location>
        <position position="797"/>
    </location>
    <ligand>
        <name>a divalent metal cation</name>
        <dbReference type="ChEBI" id="CHEBI:60240"/>
        <label>2</label>
        <note>catalytic</note>
    </ligand>
</feature>
<evidence type="ECO:0000256" key="7">
    <source>
        <dbReference type="ARBA" id="ARBA00022801"/>
    </source>
</evidence>
<dbReference type="SMART" id="SM00088">
    <property type="entry name" value="PINT"/>
    <property type="match status" value="1"/>
</dbReference>
<evidence type="ECO:0000256" key="1">
    <source>
        <dbReference type="ARBA" id="ARBA00000294"/>
    </source>
</evidence>
<keyword evidence="4 8" id="KW-0031">Aminopeptidase</keyword>
<dbReference type="HAMAP" id="MF_03175">
    <property type="entry name" value="MetAP_2_euk"/>
    <property type="match status" value="1"/>
</dbReference>
<dbReference type="InterPro" id="IPR000994">
    <property type="entry name" value="Pept_M24"/>
</dbReference>
<feature type="binding site" evidence="8">
    <location>
        <position position="874"/>
    </location>
    <ligand>
        <name>substrate</name>
    </ligand>
</feature>
<evidence type="ECO:0000256" key="3">
    <source>
        <dbReference type="ARBA" id="ARBA00001954"/>
    </source>
</evidence>
<evidence type="ECO:0000256" key="8">
    <source>
        <dbReference type="HAMAP-Rule" id="MF_03175"/>
    </source>
</evidence>
<evidence type="ECO:0000256" key="5">
    <source>
        <dbReference type="ARBA" id="ARBA00022670"/>
    </source>
</evidence>
<feature type="domain" description="PCI" evidence="11">
    <location>
        <begin position="243"/>
        <end position="418"/>
    </location>
</feature>
<organism evidence="12 13">
    <name type="scientific">Pelagomonas calceolata</name>
    <dbReference type="NCBI Taxonomy" id="35677"/>
    <lineage>
        <taxon>Eukaryota</taxon>
        <taxon>Sar</taxon>
        <taxon>Stramenopiles</taxon>
        <taxon>Ochrophyta</taxon>
        <taxon>Pelagophyceae</taxon>
        <taxon>Pelagomonadales</taxon>
        <taxon>Pelagomonadaceae</taxon>
        <taxon>Pelagomonas</taxon>
    </lineage>
</organism>
<feature type="binding site" evidence="8">
    <location>
        <position position="1007"/>
    </location>
    <ligand>
        <name>a divalent metal cation</name>
        <dbReference type="ChEBI" id="CHEBI:60240"/>
        <label>1</label>
    </ligand>
</feature>
<dbReference type="InterPro" id="IPR001714">
    <property type="entry name" value="Pept_M24_MAP"/>
</dbReference>
<name>A0A8J2WSH3_9STRA</name>
<dbReference type="EMBL" id="CAKKNE010000001">
    <property type="protein sequence ID" value="CAH0366607.1"/>
    <property type="molecule type" value="Genomic_DNA"/>
</dbReference>
<comment type="cofactor">
    <cofactor evidence="3">
        <name>Fe(2+)</name>
        <dbReference type="ChEBI" id="CHEBI:29033"/>
    </cofactor>
</comment>
<dbReference type="Pfam" id="PF10602">
    <property type="entry name" value="RPN7"/>
    <property type="match status" value="1"/>
</dbReference>
<comment type="caution">
    <text evidence="12">The sequence shown here is derived from an EMBL/GenBank/DDBJ whole genome shotgun (WGS) entry which is preliminary data.</text>
</comment>
<keyword evidence="13" id="KW-1185">Reference proteome</keyword>
<keyword evidence="8" id="KW-0963">Cytoplasm</keyword>
<comment type="catalytic activity">
    <reaction evidence="1 8 9">
        <text>Release of N-terminal amino acids, preferentially methionine, from peptides and arylamides.</text>
        <dbReference type="EC" id="3.4.11.18"/>
    </reaction>
</comment>
<dbReference type="Gene3D" id="1.10.10.10">
    <property type="entry name" value="Winged helix-like DNA-binding domain superfamily/Winged helix DNA-binding domain"/>
    <property type="match status" value="1"/>
</dbReference>
<keyword evidence="5 8" id="KW-0645">Protease</keyword>
<dbReference type="InterPro" id="IPR045135">
    <property type="entry name" value="Rpn7_N"/>
</dbReference>
<dbReference type="PROSITE" id="PS50250">
    <property type="entry name" value="PCI"/>
    <property type="match status" value="1"/>
</dbReference>
<feature type="binding site" evidence="8">
    <location>
        <position position="1007"/>
    </location>
    <ligand>
        <name>a divalent metal cation</name>
        <dbReference type="ChEBI" id="CHEBI:60240"/>
        <label>2</label>
        <note>catalytic</note>
    </ligand>
</feature>
<comment type="similarity">
    <text evidence="8">Belongs to the peptidase M24A family. Methionine aminopeptidase eukaryotic type 2 subfamily.</text>
</comment>
<evidence type="ECO:0000313" key="13">
    <source>
        <dbReference type="Proteomes" id="UP000789595"/>
    </source>
</evidence>
<keyword evidence="7 8" id="KW-0378">Hydrolase</keyword>
<dbReference type="Gene3D" id="1.25.40.570">
    <property type="match status" value="1"/>
</dbReference>
<gene>
    <name evidence="12" type="ORF">PECAL_1P31100</name>
</gene>
<evidence type="ECO:0000256" key="9">
    <source>
        <dbReference type="RuleBase" id="RU003653"/>
    </source>
</evidence>
<proteinExistence type="inferred from homology"/>